<dbReference type="Gene3D" id="1.10.1660.10">
    <property type="match status" value="1"/>
</dbReference>
<accession>A0ABW4DQA4</accession>
<dbReference type="EMBL" id="JBHTOF010000025">
    <property type="protein sequence ID" value="MFD1465130.1"/>
    <property type="molecule type" value="Genomic_DNA"/>
</dbReference>
<reference evidence="5" key="1">
    <citation type="journal article" date="2019" name="Int. J. Syst. Evol. Microbiol.">
        <title>The Global Catalogue of Microorganisms (GCM) 10K type strain sequencing project: providing services to taxonomists for standard genome sequencing and annotation.</title>
        <authorList>
            <consortium name="The Broad Institute Genomics Platform"/>
            <consortium name="The Broad Institute Genome Sequencing Center for Infectious Disease"/>
            <person name="Wu L."/>
            <person name="Ma J."/>
        </authorList>
    </citation>
    <scope>NUCLEOTIDE SEQUENCE [LARGE SCALE GENOMIC DNA]</scope>
    <source>
        <strain evidence="5">CCM 8951</strain>
    </source>
</reference>
<proteinExistence type="predicted"/>
<evidence type="ECO:0000256" key="2">
    <source>
        <dbReference type="SAM" id="Coils"/>
    </source>
</evidence>
<organism evidence="4 5">
    <name type="scientific">Lapidilactobacillus mulanensis</name>
    <dbReference type="NCBI Taxonomy" id="2485999"/>
    <lineage>
        <taxon>Bacteria</taxon>
        <taxon>Bacillati</taxon>
        <taxon>Bacillota</taxon>
        <taxon>Bacilli</taxon>
        <taxon>Lactobacillales</taxon>
        <taxon>Lactobacillaceae</taxon>
        <taxon>Lapidilactobacillus</taxon>
    </lineage>
</organism>
<dbReference type="Pfam" id="PF13411">
    <property type="entry name" value="MerR_1"/>
    <property type="match status" value="1"/>
</dbReference>
<comment type="caution">
    <text evidence="4">The sequence shown here is derived from an EMBL/GenBank/DDBJ whole genome shotgun (WGS) entry which is preliminary data.</text>
</comment>
<name>A0ABW4DQA4_9LACO</name>
<evidence type="ECO:0000313" key="5">
    <source>
        <dbReference type="Proteomes" id="UP001597244"/>
    </source>
</evidence>
<feature type="coiled-coil region" evidence="2">
    <location>
        <begin position="94"/>
        <end position="121"/>
    </location>
</feature>
<evidence type="ECO:0000259" key="3">
    <source>
        <dbReference type="PROSITE" id="PS50937"/>
    </source>
</evidence>
<dbReference type="InterPro" id="IPR009061">
    <property type="entry name" value="DNA-bd_dom_put_sf"/>
</dbReference>
<dbReference type="SUPFAM" id="SSF46955">
    <property type="entry name" value="Putative DNA-binding domain"/>
    <property type="match status" value="1"/>
</dbReference>
<dbReference type="InterPro" id="IPR047057">
    <property type="entry name" value="MerR_fam"/>
</dbReference>
<evidence type="ECO:0000256" key="1">
    <source>
        <dbReference type="ARBA" id="ARBA00023125"/>
    </source>
</evidence>
<feature type="domain" description="HTH merR-type" evidence="3">
    <location>
        <begin position="8"/>
        <end position="76"/>
    </location>
</feature>
<dbReference type="PROSITE" id="PS50937">
    <property type="entry name" value="HTH_MERR_2"/>
    <property type="match status" value="1"/>
</dbReference>
<sequence>MEVRIIATFTIRTLADQFDLELSTLRYYEEIGLLPNVTHCGNRRVYDESHVERLRAIECFKTTGMTIKEIQQFFKYDQGELELDPIIALLARHVESTEQQVASLIQNLENIKRKLAFYQAIKTAREQQQPDPLWSDYLQRHF</sequence>
<keyword evidence="5" id="KW-1185">Reference proteome</keyword>
<protein>
    <submittedName>
        <fullName evidence="4">MerR family transcriptional regulator</fullName>
    </submittedName>
</protein>
<keyword evidence="1" id="KW-0238">DNA-binding</keyword>
<keyword evidence="2" id="KW-0175">Coiled coil</keyword>
<dbReference type="SMART" id="SM00422">
    <property type="entry name" value="HTH_MERR"/>
    <property type="match status" value="1"/>
</dbReference>
<dbReference type="Proteomes" id="UP001597244">
    <property type="component" value="Unassembled WGS sequence"/>
</dbReference>
<dbReference type="PANTHER" id="PTHR30204:SF82">
    <property type="entry name" value="TRANSCRIPTIONAL REGULATOR, MERR FAMILY"/>
    <property type="match status" value="1"/>
</dbReference>
<evidence type="ECO:0000313" key="4">
    <source>
        <dbReference type="EMBL" id="MFD1465130.1"/>
    </source>
</evidence>
<dbReference type="PANTHER" id="PTHR30204">
    <property type="entry name" value="REDOX-CYCLING DRUG-SENSING TRANSCRIPTIONAL ACTIVATOR SOXR"/>
    <property type="match status" value="1"/>
</dbReference>
<dbReference type="InterPro" id="IPR000551">
    <property type="entry name" value="MerR-type_HTH_dom"/>
</dbReference>
<gene>
    <name evidence="4" type="ORF">ACFQ4L_03370</name>
</gene>